<name>Q9PFE0_XYLFA</name>
<sequence>MDFRKSAVHVTAALGSDKHPYKDIRNAQDKN</sequence>
<reference evidence="1 2" key="1">
    <citation type="journal article" date="2000" name="Nature">
        <title>The genome sequence of the plant pathogen Xylella fastidiosa.</title>
        <authorList>
            <person name="Simpson A.J."/>
            <person name="Reinach F.C."/>
            <person name="Arruda P."/>
            <person name="Abreu F.A."/>
            <person name="Acencio M."/>
            <person name="Alvarenga R."/>
            <person name="Alves L.M."/>
            <person name="Araya J.E."/>
            <person name="Baia G.S."/>
            <person name="Baptista C.S."/>
            <person name="Barros M.H."/>
            <person name="Bonaccorsi E.D."/>
            <person name="Bordin S."/>
            <person name="Bove J.M."/>
            <person name="Briones M.R."/>
            <person name="Bueno M.R."/>
            <person name="Camargo A.A."/>
            <person name="Camargo L.E."/>
            <person name="Carraro D.M."/>
            <person name="Carrer H."/>
            <person name="Colauto N.B."/>
            <person name="Colombo C."/>
            <person name="Costa F.F."/>
            <person name="Costa M.C."/>
            <person name="Costa-Neto C.M."/>
            <person name="Coutinho L.L."/>
            <person name="Cristofani M."/>
            <person name="Dias-Neto E."/>
            <person name="Docena C."/>
            <person name="El-Dorry H."/>
            <person name="Facincani A.P."/>
            <person name="Ferreira A.J."/>
            <person name="Ferreira V.C."/>
            <person name="Ferro J.A."/>
            <person name="Fraga J.S."/>
            <person name="Franca S.C."/>
            <person name="Franco M.C."/>
            <person name="Frohme M."/>
            <person name="Furlan L.R."/>
            <person name="Garnier M."/>
            <person name="Goldman G.H."/>
            <person name="Goldman M.H."/>
            <person name="Gomes S.L."/>
            <person name="Gruber A."/>
            <person name="Ho P.L."/>
            <person name="Hoheisel J.D."/>
            <person name="Junqueira M.L."/>
            <person name="Kemper E.L."/>
            <person name="Kitajima J.P."/>
            <person name="Krieger J.E."/>
            <person name="Kuramae E.E."/>
            <person name="Laigret F."/>
            <person name="Lambais M.R."/>
            <person name="Leite L.C."/>
            <person name="Lemos E.G."/>
            <person name="Lemos M.V."/>
            <person name="Lopes S.A."/>
            <person name="Lopes C.R."/>
            <person name="Machado J.A."/>
            <person name="Machado M.A."/>
            <person name="Madeira A.M."/>
            <person name="Madeira H.M."/>
            <person name="Marino C.L."/>
            <person name="Marques M.V."/>
            <person name="Martins E.A."/>
            <person name="Martins E.M."/>
            <person name="Matsukuma A.Y."/>
            <person name="Menck C.F."/>
            <person name="Miracca E.C."/>
            <person name="Miyaki C.Y."/>
            <person name="Monteriro-Vitorello C.B."/>
            <person name="Moon D.H."/>
            <person name="Nagai M.A."/>
            <person name="Nascimento A.L."/>
            <person name="Netto L.E."/>
            <person name="Nhani A.Jr."/>
            <person name="Nobrega F.G."/>
            <person name="Nunes L.R."/>
            <person name="Oliveira M.A."/>
            <person name="de Oliveira M.C."/>
            <person name="de Oliveira R.C."/>
            <person name="Palmieri D.A."/>
            <person name="Paris A."/>
            <person name="Peixoto B.R."/>
            <person name="Pereira G.A."/>
            <person name="Pereira H.A.Jr."/>
            <person name="Pesquero J.B."/>
            <person name="Quaggio R.B."/>
            <person name="Roberto P.G."/>
            <person name="Rodrigues V."/>
            <person name="de M Rosa A.J."/>
            <person name="de Rosa V.E.Jr."/>
            <person name="de Sa R.G."/>
            <person name="Santelli R.V."/>
            <person name="Sawasaki H.E."/>
            <person name="da Silva A.C."/>
            <person name="da Silva A.M."/>
            <person name="da Silva F.R."/>
            <person name="da Silva W.A.Jr."/>
            <person name="da Silveira J.F."/>
            <person name="Silvestri M.L."/>
            <person name="Siqueira W.J."/>
            <person name="de Souza A.A."/>
            <person name="de Souza A.P."/>
            <person name="Terenzi M.F."/>
            <person name="Truffi D."/>
            <person name="Tsai S.M."/>
            <person name="Tsuhako M.H."/>
            <person name="Vallada H."/>
            <person name="Van Sluys M.A."/>
            <person name="Verjovski-Almeida S."/>
            <person name="Vettore A.L."/>
            <person name="Zago M.A."/>
            <person name="Zatz M."/>
            <person name="Meidanis J."/>
            <person name="Setubal J.C."/>
        </authorList>
    </citation>
    <scope>NUCLEOTIDE SEQUENCE [LARGE SCALE GENOMIC DNA]</scope>
    <source>
        <strain evidence="1 2">9a5c</strain>
    </source>
</reference>
<dbReference type="PIR" id="G82766">
    <property type="entry name" value="G82766"/>
</dbReference>
<proteinExistence type="predicted"/>
<organism evidence="1 2">
    <name type="scientific">Xylella fastidiosa (strain 9a5c)</name>
    <dbReference type="NCBI Taxonomy" id="160492"/>
    <lineage>
        <taxon>Bacteria</taxon>
        <taxon>Pseudomonadati</taxon>
        <taxon>Pseudomonadota</taxon>
        <taxon>Gammaproteobacteria</taxon>
        <taxon>Lysobacterales</taxon>
        <taxon>Lysobacteraceae</taxon>
        <taxon>Xylella</taxon>
    </lineage>
</organism>
<evidence type="ECO:0000313" key="2">
    <source>
        <dbReference type="Proteomes" id="UP000000812"/>
    </source>
</evidence>
<dbReference type="AlphaFoldDB" id="Q9PFE0"/>
<dbReference type="KEGG" id="xfa:XF_0738"/>
<gene>
    <name evidence="1" type="ordered locus">XF_0738</name>
</gene>
<dbReference type="STRING" id="160492.XF_0738"/>
<dbReference type="Proteomes" id="UP000000812">
    <property type="component" value="Chromosome"/>
</dbReference>
<dbReference type="EMBL" id="AE003849">
    <property type="protein sequence ID" value="AAF83548.1"/>
    <property type="molecule type" value="Genomic_DNA"/>
</dbReference>
<dbReference type="HOGENOM" id="CLU_3399194_0_0_6"/>
<protein>
    <submittedName>
        <fullName evidence="1">Uncharacterized protein</fullName>
    </submittedName>
</protein>
<evidence type="ECO:0000313" key="1">
    <source>
        <dbReference type="EMBL" id="AAF83548.1"/>
    </source>
</evidence>
<accession>Q9PFE0</accession>